<sequence length="257" mass="26927">MGADIGRSNRPADTGPGPEQLPGFGPPLGPPDWLMQDIPAQQPGLTWQPGDAPASTPAAAPPIPTPEWALDPDVVQRTLAPPARKSRRVPGRLRVVLAVALVASAVAVGAIVALAAGGQRDESGAPVAAPPPPKPACAPEQTGNLTIGNGPGDTASGAGAILGFEHAYYAERSGRNAQAFVAPDTVNVSKAEDMQRGIDAEIPIGTTHCVRVVERAWDSFDVDIEERRPNGTVIVYKQHMRTVVRDGRNVVYEISDR</sequence>
<gene>
    <name evidence="4" type="ORF">NWFMUON74_13780</name>
</gene>
<dbReference type="RefSeq" id="WP_187687116.1">
    <property type="nucleotide sequence ID" value="NZ_AP023396.1"/>
</dbReference>
<dbReference type="Proteomes" id="UP000516173">
    <property type="component" value="Chromosome"/>
</dbReference>
<dbReference type="InterPro" id="IPR058489">
    <property type="entry name" value="DUF8176"/>
</dbReference>
<dbReference type="AlphaFoldDB" id="A0A7G1KGB7"/>
<reference evidence="4 5" key="1">
    <citation type="submission" date="2020-08" db="EMBL/GenBank/DDBJ databases">
        <title>Genome Sequencing of Nocardia wallacei strain FMUON74 and assembly.</title>
        <authorList>
            <person name="Toyokawa M."/>
            <person name="Uesaka K."/>
        </authorList>
    </citation>
    <scope>NUCLEOTIDE SEQUENCE [LARGE SCALE GENOMIC DNA]</scope>
    <source>
        <strain evidence="4 5">FMUON74</strain>
    </source>
</reference>
<dbReference type="KEGG" id="nwl:NWFMUON74_13780"/>
<evidence type="ECO:0000259" key="3">
    <source>
        <dbReference type="Pfam" id="PF26527"/>
    </source>
</evidence>
<evidence type="ECO:0000313" key="5">
    <source>
        <dbReference type="Proteomes" id="UP000516173"/>
    </source>
</evidence>
<evidence type="ECO:0000256" key="2">
    <source>
        <dbReference type="SAM" id="Phobius"/>
    </source>
</evidence>
<dbReference type="EMBL" id="AP023396">
    <property type="protein sequence ID" value="BCK53606.1"/>
    <property type="molecule type" value="Genomic_DNA"/>
</dbReference>
<organism evidence="4 5">
    <name type="scientific">Nocardia wallacei</name>
    <dbReference type="NCBI Taxonomy" id="480035"/>
    <lineage>
        <taxon>Bacteria</taxon>
        <taxon>Bacillati</taxon>
        <taxon>Actinomycetota</taxon>
        <taxon>Actinomycetes</taxon>
        <taxon>Mycobacteriales</taxon>
        <taxon>Nocardiaceae</taxon>
        <taxon>Nocardia</taxon>
    </lineage>
</organism>
<dbReference type="Pfam" id="PF26527">
    <property type="entry name" value="DUF8176"/>
    <property type="match status" value="1"/>
</dbReference>
<keyword evidence="2" id="KW-1133">Transmembrane helix</keyword>
<accession>A0A7G1KGB7</accession>
<feature type="transmembrane region" description="Helical" evidence="2">
    <location>
        <begin position="95"/>
        <end position="116"/>
    </location>
</feature>
<keyword evidence="2" id="KW-0812">Transmembrane</keyword>
<keyword evidence="2" id="KW-0472">Membrane</keyword>
<dbReference type="GeneID" id="80345974"/>
<protein>
    <recommendedName>
        <fullName evidence="3">DUF8176 domain-containing protein</fullName>
    </recommendedName>
</protein>
<feature type="region of interest" description="Disordered" evidence="1">
    <location>
        <begin position="1"/>
        <end position="71"/>
    </location>
</feature>
<feature type="region of interest" description="Disordered" evidence="1">
    <location>
        <begin position="121"/>
        <end position="151"/>
    </location>
</feature>
<name>A0A7G1KGB7_9NOCA</name>
<feature type="domain" description="DUF8176" evidence="3">
    <location>
        <begin position="135"/>
        <end position="254"/>
    </location>
</feature>
<proteinExistence type="predicted"/>
<evidence type="ECO:0000313" key="4">
    <source>
        <dbReference type="EMBL" id="BCK53606.1"/>
    </source>
</evidence>
<evidence type="ECO:0000256" key="1">
    <source>
        <dbReference type="SAM" id="MobiDB-lite"/>
    </source>
</evidence>
<keyword evidence="5" id="KW-1185">Reference proteome</keyword>